<proteinExistence type="predicted"/>
<gene>
    <name evidence="1" type="ORF">PEVE_00026886</name>
</gene>
<evidence type="ECO:0000313" key="2">
    <source>
        <dbReference type="Proteomes" id="UP001159427"/>
    </source>
</evidence>
<accession>A0ABN8STL7</accession>
<sequence>MRLTQTSLVQLYRFEGEVLDVRFSLTNSFIELSVCKLQPCTATSKKSLKTIAIVTAKNEADNRVDSTVCLSHEGGFSTRLKANRYGHSIAIAYPRDRNGQLTTLETDDGGTEWNYSSSESIRCYQNQALNRD</sequence>
<organism evidence="1 2">
    <name type="scientific">Porites evermanni</name>
    <dbReference type="NCBI Taxonomy" id="104178"/>
    <lineage>
        <taxon>Eukaryota</taxon>
        <taxon>Metazoa</taxon>
        <taxon>Cnidaria</taxon>
        <taxon>Anthozoa</taxon>
        <taxon>Hexacorallia</taxon>
        <taxon>Scleractinia</taxon>
        <taxon>Fungiina</taxon>
        <taxon>Poritidae</taxon>
        <taxon>Porites</taxon>
    </lineage>
</organism>
<dbReference type="EMBL" id="CALNXI010003661">
    <property type="protein sequence ID" value="CAH3193972.1"/>
    <property type="molecule type" value="Genomic_DNA"/>
</dbReference>
<evidence type="ECO:0000313" key="1">
    <source>
        <dbReference type="EMBL" id="CAH3193972.1"/>
    </source>
</evidence>
<dbReference type="Proteomes" id="UP001159427">
    <property type="component" value="Unassembled WGS sequence"/>
</dbReference>
<comment type="caution">
    <text evidence="1">The sequence shown here is derived from an EMBL/GenBank/DDBJ whole genome shotgun (WGS) entry which is preliminary data.</text>
</comment>
<keyword evidence="2" id="KW-1185">Reference proteome</keyword>
<name>A0ABN8STL7_9CNID</name>
<reference evidence="1 2" key="1">
    <citation type="submission" date="2022-05" db="EMBL/GenBank/DDBJ databases">
        <authorList>
            <consortium name="Genoscope - CEA"/>
            <person name="William W."/>
        </authorList>
    </citation>
    <scope>NUCLEOTIDE SEQUENCE [LARGE SCALE GENOMIC DNA]</scope>
</reference>
<protein>
    <submittedName>
        <fullName evidence="1">Uncharacterized protein</fullName>
    </submittedName>
</protein>